<accession>A0ABU7MCV3</accession>
<dbReference type="EMBL" id="JAZDUF010000002">
    <property type="protein sequence ID" value="MEE3850648.1"/>
    <property type="molecule type" value="Genomic_DNA"/>
</dbReference>
<proteinExistence type="predicted"/>
<dbReference type="Proteomes" id="UP001347146">
    <property type="component" value="Unassembled WGS sequence"/>
</dbReference>
<organism evidence="1 2">
    <name type="scientific">Gordonia sesuvii</name>
    <dbReference type="NCBI Taxonomy" id="3116777"/>
    <lineage>
        <taxon>Bacteria</taxon>
        <taxon>Bacillati</taxon>
        <taxon>Actinomycetota</taxon>
        <taxon>Actinomycetes</taxon>
        <taxon>Mycobacteriales</taxon>
        <taxon>Gordoniaceae</taxon>
        <taxon>Gordonia</taxon>
    </lineage>
</organism>
<dbReference type="RefSeq" id="WP_330432284.1">
    <property type="nucleotide sequence ID" value="NZ_JAZDUF010000002.1"/>
</dbReference>
<protein>
    <submittedName>
        <fullName evidence="1">Phage tail protein</fullName>
    </submittedName>
</protein>
<dbReference type="NCBIfam" id="TIGR02241">
    <property type="entry name" value="conserved hypothetical phage tail region protein"/>
    <property type="match status" value="1"/>
</dbReference>
<name>A0ABU7MCV3_9ACTN</name>
<gene>
    <name evidence="1" type="ORF">VZC37_09900</name>
</gene>
<dbReference type="PANTHER" id="PTHR38009">
    <property type="entry name" value="CONSERVED HYPOTHETICAL PHAGE TAIL PROTEIN"/>
    <property type="match status" value="1"/>
</dbReference>
<dbReference type="InterPro" id="IPR010667">
    <property type="entry name" value="Phage_T4_Gp19"/>
</dbReference>
<evidence type="ECO:0000313" key="1">
    <source>
        <dbReference type="EMBL" id="MEE3850648.1"/>
    </source>
</evidence>
<dbReference type="InterPro" id="IPR011747">
    <property type="entry name" value="CHP02241"/>
</dbReference>
<sequence length="146" mass="15437">MTTTDPAVSVCFSVTVDSAPLGDFVSCEGLGLEIVLEQREEGGNNGMVWQLPSRVKFSNIKLTRPVCDDSYKLAEWVSAVVGGYTPGTAKIAAKNAQGDTVAEWSLDGVLPVRWSGPSLSLETPKVAVETIELVHRGIRGSKGSGS</sequence>
<keyword evidence="2" id="KW-1185">Reference proteome</keyword>
<comment type="caution">
    <text evidence="1">The sequence shown here is derived from an EMBL/GenBank/DDBJ whole genome shotgun (WGS) entry which is preliminary data.</text>
</comment>
<dbReference type="PANTHER" id="PTHR38009:SF1">
    <property type="entry name" value="CONSERVED HYPOTHETICAL PHAGE TAIL PROTEIN"/>
    <property type="match status" value="1"/>
</dbReference>
<dbReference type="Pfam" id="PF06841">
    <property type="entry name" value="Phage_T4_gp19"/>
    <property type="match status" value="1"/>
</dbReference>
<reference evidence="1 2" key="1">
    <citation type="submission" date="2024-01" db="EMBL/GenBank/DDBJ databases">
        <title>Draft genome sequence of Gordonia sp. LSe1-13.</title>
        <authorList>
            <person name="Suphannarot A."/>
            <person name="Mingma R."/>
        </authorList>
    </citation>
    <scope>NUCLEOTIDE SEQUENCE [LARGE SCALE GENOMIC DNA]</scope>
    <source>
        <strain evidence="1 2">LSe1-13</strain>
    </source>
</reference>
<evidence type="ECO:0000313" key="2">
    <source>
        <dbReference type="Proteomes" id="UP001347146"/>
    </source>
</evidence>